<evidence type="ECO:0000259" key="7">
    <source>
        <dbReference type="Pfam" id="PF08281"/>
    </source>
</evidence>
<dbReference type="Pfam" id="PF04542">
    <property type="entry name" value="Sigma70_r2"/>
    <property type="match status" value="1"/>
</dbReference>
<dbReference type="PANTHER" id="PTHR43133:SF46">
    <property type="entry name" value="RNA POLYMERASE SIGMA-70 FACTOR ECF SUBFAMILY"/>
    <property type="match status" value="1"/>
</dbReference>
<dbReference type="PANTHER" id="PTHR43133">
    <property type="entry name" value="RNA POLYMERASE ECF-TYPE SIGMA FACTO"/>
    <property type="match status" value="1"/>
</dbReference>
<keyword evidence="3" id="KW-0731">Sigma factor</keyword>
<dbReference type="InterPro" id="IPR013324">
    <property type="entry name" value="RNA_pol_sigma_r3/r4-like"/>
</dbReference>
<dbReference type="SUPFAM" id="SSF88946">
    <property type="entry name" value="Sigma2 domain of RNA polymerase sigma factors"/>
    <property type="match status" value="1"/>
</dbReference>
<dbReference type="SUPFAM" id="SSF88659">
    <property type="entry name" value="Sigma3 and sigma4 domains of RNA polymerase sigma factors"/>
    <property type="match status" value="1"/>
</dbReference>
<feature type="coiled-coil region" evidence="5">
    <location>
        <begin position="89"/>
        <end position="116"/>
    </location>
</feature>
<evidence type="ECO:0000256" key="5">
    <source>
        <dbReference type="SAM" id="Coils"/>
    </source>
</evidence>
<keyword evidence="2" id="KW-0805">Transcription regulation</keyword>
<dbReference type="InterPro" id="IPR014284">
    <property type="entry name" value="RNA_pol_sigma-70_dom"/>
</dbReference>
<evidence type="ECO:0000259" key="6">
    <source>
        <dbReference type="Pfam" id="PF04542"/>
    </source>
</evidence>
<keyword evidence="4" id="KW-0804">Transcription</keyword>
<dbReference type="InterPro" id="IPR007627">
    <property type="entry name" value="RNA_pol_sigma70_r2"/>
</dbReference>
<evidence type="ECO:0000256" key="2">
    <source>
        <dbReference type="ARBA" id="ARBA00023015"/>
    </source>
</evidence>
<evidence type="ECO:0000256" key="3">
    <source>
        <dbReference type="ARBA" id="ARBA00023082"/>
    </source>
</evidence>
<gene>
    <name evidence="8" type="ORF">QHG74_14480</name>
</gene>
<sequence length="180" mass="21385">MFLFHKDHTKKEVFEQMFVEMYPRMVRYASQLTGDKEEARDIVSEVMEQAWTHFEQLDKNDRGGWIYTAVRNACLNRLKHLQVEHDNARAIYEATLADVESNYQEHEALLQKAEMIARSLPEPTCTILRLCYYEHLTYREVAEQLGISPDTVKKHISKALRTLRKVMNDENHERSRKENR</sequence>
<dbReference type="InterPro" id="IPR036388">
    <property type="entry name" value="WH-like_DNA-bd_sf"/>
</dbReference>
<feature type="domain" description="RNA polymerase sigma-70 region 2" evidence="6">
    <location>
        <begin position="19"/>
        <end position="80"/>
    </location>
</feature>
<dbReference type="InterPro" id="IPR014327">
    <property type="entry name" value="RNA_pol_sigma70_bacteroid"/>
</dbReference>
<dbReference type="Proteomes" id="UP001292913">
    <property type="component" value="Unassembled WGS sequence"/>
</dbReference>
<organism evidence="8 9">
    <name type="scientific">Bacteroides vicugnae</name>
    <dbReference type="NCBI Taxonomy" id="3037989"/>
    <lineage>
        <taxon>Bacteria</taxon>
        <taxon>Pseudomonadati</taxon>
        <taxon>Bacteroidota</taxon>
        <taxon>Bacteroidia</taxon>
        <taxon>Bacteroidales</taxon>
        <taxon>Bacteroidaceae</taxon>
        <taxon>Bacteroides</taxon>
    </lineage>
</organism>
<dbReference type="NCBIfam" id="TIGR02937">
    <property type="entry name" value="sigma70-ECF"/>
    <property type="match status" value="1"/>
</dbReference>
<dbReference type="Gene3D" id="1.10.10.10">
    <property type="entry name" value="Winged helix-like DNA-binding domain superfamily/Winged helix DNA-binding domain"/>
    <property type="match status" value="1"/>
</dbReference>
<evidence type="ECO:0000313" key="8">
    <source>
        <dbReference type="EMBL" id="MDY7258920.1"/>
    </source>
</evidence>
<keyword evidence="5" id="KW-0175">Coiled coil</keyword>
<reference evidence="8 9" key="1">
    <citation type="submission" date="2023-04" db="EMBL/GenBank/DDBJ databases">
        <title>Bacteroides pacosi sp. nov., isolated from the fecal material of an alpaca.</title>
        <authorList>
            <person name="Miller S."/>
            <person name="Hendry M."/>
            <person name="King J."/>
            <person name="Sankaranarayanan K."/>
            <person name="Lawson P.A."/>
        </authorList>
    </citation>
    <scope>NUCLEOTIDE SEQUENCE [LARGE SCALE GENOMIC DNA]</scope>
    <source>
        <strain evidence="8 9">A2-P53</strain>
    </source>
</reference>
<dbReference type="InterPro" id="IPR013249">
    <property type="entry name" value="RNA_pol_sigma70_r4_t2"/>
</dbReference>
<protein>
    <submittedName>
        <fullName evidence="8">RNA polymerase sigma-70 factor</fullName>
    </submittedName>
</protein>
<keyword evidence="9" id="KW-1185">Reference proteome</keyword>
<dbReference type="Pfam" id="PF08281">
    <property type="entry name" value="Sigma70_r4_2"/>
    <property type="match status" value="1"/>
</dbReference>
<dbReference type="InterPro" id="IPR013325">
    <property type="entry name" value="RNA_pol_sigma_r2"/>
</dbReference>
<dbReference type="RefSeq" id="WP_258978734.1">
    <property type="nucleotide sequence ID" value="NZ_JARZAK010000008.1"/>
</dbReference>
<accession>A0ABU5HVM0</accession>
<dbReference type="NCBIfam" id="TIGR02985">
    <property type="entry name" value="Sig70_bacteroi1"/>
    <property type="match status" value="1"/>
</dbReference>
<dbReference type="EMBL" id="JARZAK010000008">
    <property type="protein sequence ID" value="MDY7258920.1"/>
    <property type="molecule type" value="Genomic_DNA"/>
</dbReference>
<feature type="domain" description="RNA polymerase sigma factor 70 region 4 type 2" evidence="7">
    <location>
        <begin position="116"/>
        <end position="163"/>
    </location>
</feature>
<comment type="similarity">
    <text evidence="1">Belongs to the sigma-70 factor family. ECF subfamily.</text>
</comment>
<dbReference type="InterPro" id="IPR039425">
    <property type="entry name" value="RNA_pol_sigma-70-like"/>
</dbReference>
<evidence type="ECO:0000256" key="4">
    <source>
        <dbReference type="ARBA" id="ARBA00023163"/>
    </source>
</evidence>
<comment type="caution">
    <text evidence="8">The sequence shown here is derived from an EMBL/GenBank/DDBJ whole genome shotgun (WGS) entry which is preliminary data.</text>
</comment>
<name>A0ABU5HVM0_9BACE</name>
<dbReference type="Gene3D" id="1.10.1740.10">
    <property type="match status" value="1"/>
</dbReference>
<evidence type="ECO:0000256" key="1">
    <source>
        <dbReference type="ARBA" id="ARBA00010641"/>
    </source>
</evidence>
<proteinExistence type="inferred from homology"/>
<evidence type="ECO:0000313" key="9">
    <source>
        <dbReference type="Proteomes" id="UP001292913"/>
    </source>
</evidence>